<dbReference type="Proteomes" id="UP000008722">
    <property type="component" value="Plasmid pOCEPR01"/>
</dbReference>
<dbReference type="EMBL" id="CP002362">
    <property type="protein sequence ID" value="ADR37814.1"/>
    <property type="molecule type" value="Genomic_DNA"/>
</dbReference>
<dbReference type="RefSeq" id="WP_013449793.1">
    <property type="nucleotide sequence ID" value="NC_014753.1"/>
</dbReference>
<sequence precursor="true">MARRLPSRSRKKRAKVPQDASPRRLSPITLVILAALVALGAAGYFLLPQETPAAATTIPAPPPVITQDEPSVRVAVSAEEEPENPAESAAVPEEVPLEPATPKNTFSIPITRARIANDPMAYYMQLARAPAKRSEPRPSQPTVPLPKFDAPPEEPWIARWVEEEKVRYVAFVAGKQPGAIVATRDGEIVAFAGPFPGTPEVRITHITPKSLFLAAKGHTVEVKK</sequence>
<evidence type="ECO:0000256" key="1">
    <source>
        <dbReference type="SAM" id="MobiDB-lite"/>
    </source>
</evidence>
<dbReference type="KEGG" id="opr:Ocepr_2366"/>
<feature type="compositionally biased region" description="Basic residues" evidence="1">
    <location>
        <begin position="1"/>
        <end position="15"/>
    </location>
</feature>
<keyword evidence="2" id="KW-0614">Plasmid</keyword>
<organism evidence="2 3">
    <name type="scientific">Oceanithermus profundus (strain DSM 14977 / NBRC 100410 / VKM B-2274 / 506)</name>
    <dbReference type="NCBI Taxonomy" id="670487"/>
    <lineage>
        <taxon>Bacteria</taxon>
        <taxon>Thermotogati</taxon>
        <taxon>Deinococcota</taxon>
        <taxon>Deinococci</taxon>
        <taxon>Thermales</taxon>
        <taxon>Thermaceae</taxon>
        <taxon>Oceanithermus</taxon>
    </lineage>
</organism>
<evidence type="ECO:0000313" key="3">
    <source>
        <dbReference type="Proteomes" id="UP000008722"/>
    </source>
</evidence>
<reference evidence="3" key="1">
    <citation type="submission" date="2010-11" db="EMBL/GenBank/DDBJ databases">
        <title>The complete sequence of plasmid of Oceanithermus profundus DSM 14977.</title>
        <authorList>
            <consortium name="US DOE Joint Genome Institute (JGI-PGF)"/>
            <person name="Lucas S."/>
            <person name="Copeland A."/>
            <person name="Lapidus A."/>
            <person name="Bruce D."/>
            <person name="Goodwin L."/>
            <person name="Pitluck S."/>
            <person name="Kyrpides N."/>
            <person name="Mavromatis K."/>
            <person name="Pagani I."/>
            <person name="Ivanova N."/>
            <person name="Zhang X."/>
            <person name="Brettin T."/>
            <person name="Detter J.C."/>
            <person name="Tapia R."/>
            <person name="Han C."/>
            <person name="Land M."/>
            <person name="Hauser L."/>
            <person name="Markowitz V."/>
            <person name="Cheng J.-F."/>
            <person name="Hugenholtz P."/>
            <person name="Woyke T."/>
            <person name="Wu D."/>
            <person name="Tindall B."/>
            <person name="Faehnrich R."/>
            <person name="Brambilla E."/>
            <person name="Klenk H.-P."/>
            <person name="Eisen J.A."/>
        </authorList>
    </citation>
    <scope>NUCLEOTIDE SEQUENCE [LARGE SCALE GENOMIC DNA]</scope>
    <source>
        <strain evidence="3">DSM 14977 / NBRC 100410 / VKM B-2274 / 506</strain>
        <plasmid evidence="3">Plasmid pOCEPR01</plasmid>
    </source>
</reference>
<dbReference type="HOGENOM" id="CLU_1233990_0_0_0"/>
<feature type="region of interest" description="Disordered" evidence="1">
    <location>
        <begin position="1"/>
        <end position="21"/>
    </location>
</feature>
<accession>E4UAN5</accession>
<feature type="region of interest" description="Disordered" evidence="1">
    <location>
        <begin position="129"/>
        <end position="149"/>
    </location>
</feature>
<geneLocation type="plasmid" evidence="2 3">
    <name>pOCEPR01</name>
</geneLocation>
<reference evidence="2 3" key="2">
    <citation type="journal article" date="2011" name="Stand. Genomic Sci.">
        <title>Complete genome sequence of Oceanithermus profundus type strain (506).</title>
        <authorList>
            <person name="Pati A."/>
            <person name="Zhang X."/>
            <person name="Lapidus A."/>
            <person name="Nolan M."/>
            <person name="Lucas S."/>
            <person name="Del Rio T.G."/>
            <person name="Tice H."/>
            <person name="Cheng J.F."/>
            <person name="Tapia R."/>
            <person name="Han C."/>
            <person name="Goodwin L."/>
            <person name="Pitluck S."/>
            <person name="Liolios K."/>
            <person name="Pagani I."/>
            <person name="Ivanova N."/>
            <person name="Mavromatis K."/>
            <person name="Chen A."/>
            <person name="Palaniappan K."/>
            <person name="Hauser L."/>
            <person name="Jeffries C.D."/>
            <person name="Brambilla E.M."/>
            <person name="Rohl A."/>
            <person name="Mwirichia R."/>
            <person name="Rohde M."/>
            <person name="Tindall B.J."/>
            <person name="Sikorski J."/>
            <person name="Wirth R."/>
            <person name="Goker M."/>
            <person name="Woyke T."/>
            <person name="Detter J.C."/>
            <person name="Bristow J."/>
            <person name="Eisen J.A."/>
            <person name="Markowitz V."/>
            <person name="Hugenholtz P."/>
            <person name="Kyrpides N.C."/>
            <person name="Klenk H.P."/>
            <person name="Land M."/>
        </authorList>
    </citation>
    <scope>NUCLEOTIDE SEQUENCE [LARGE SCALE GENOMIC DNA]</scope>
    <source>
        <strain evidence="3">DSM 14977 / NBRC 100410 / VKM B-2274 / 506</strain>
        <plasmid evidence="3">Plasmid pOCEPR01</plasmid>
    </source>
</reference>
<keyword evidence="3" id="KW-1185">Reference proteome</keyword>
<gene>
    <name evidence="2" type="ordered locus">Ocepr_2366</name>
</gene>
<name>E4UAN5_OCEP5</name>
<evidence type="ECO:0000313" key="2">
    <source>
        <dbReference type="EMBL" id="ADR37814.1"/>
    </source>
</evidence>
<proteinExistence type="predicted"/>
<dbReference type="AlphaFoldDB" id="E4UAN5"/>
<protein>
    <submittedName>
        <fullName evidence="2">Uncharacterized protein</fullName>
    </submittedName>
</protein>